<dbReference type="Proteomes" id="UP001195769">
    <property type="component" value="Unassembled WGS sequence"/>
</dbReference>
<dbReference type="AlphaFoldDB" id="A0AAD4HP87"/>
<evidence type="ECO:0000313" key="3">
    <source>
        <dbReference type="Proteomes" id="UP001195769"/>
    </source>
</evidence>
<keyword evidence="1" id="KW-0812">Transmembrane</keyword>
<name>A0AAD4HP87_9AGAM</name>
<sequence length="79" mass="8562">MADAQIIGSSLTFALIALHLVFIFSCCSIRQTRRAPPAAGYNATLQPSLMLCSSMSPPLLVGRLFLDSSIRQFRVSLSC</sequence>
<dbReference type="GeneID" id="64654931"/>
<gene>
    <name evidence="2" type="ORF">F5891DRAFT_1010322</name>
</gene>
<comment type="caution">
    <text evidence="2">The sequence shown here is derived from an EMBL/GenBank/DDBJ whole genome shotgun (WGS) entry which is preliminary data.</text>
</comment>
<dbReference type="EMBL" id="JABBWK010000008">
    <property type="protein sequence ID" value="KAG1905025.1"/>
    <property type="molecule type" value="Genomic_DNA"/>
</dbReference>
<keyword evidence="1" id="KW-0472">Membrane</keyword>
<keyword evidence="3" id="KW-1185">Reference proteome</keyword>
<keyword evidence="1" id="KW-1133">Transmembrane helix</keyword>
<dbReference type="RefSeq" id="XP_041230600.1">
    <property type="nucleotide sequence ID" value="XM_041360633.1"/>
</dbReference>
<protein>
    <submittedName>
        <fullName evidence="2">Uncharacterized protein</fullName>
    </submittedName>
</protein>
<evidence type="ECO:0000256" key="1">
    <source>
        <dbReference type="SAM" id="Phobius"/>
    </source>
</evidence>
<evidence type="ECO:0000313" key="2">
    <source>
        <dbReference type="EMBL" id="KAG1905025.1"/>
    </source>
</evidence>
<proteinExistence type="predicted"/>
<organism evidence="2 3">
    <name type="scientific">Suillus fuscotomentosus</name>
    <dbReference type="NCBI Taxonomy" id="1912939"/>
    <lineage>
        <taxon>Eukaryota</taxon>
        <taxon>Fungi</taxon>
        <taxon>Dikarya</taxon>
        <taxon>Basidiomycota</taxon>
        <taxon>Agaricomycotina</taxon>
        <taxon>Agaricomycetes</taxon>
        <taxon>Agaricomycetidae</taxon>
        <taxon>Boletales</taxon>
        <taxon>Suillineae</taxon>
        <taxon>Suillaceae</taxon>
        <taxon>Suillus</taxon>
    </lineage>
</organism>
<reference evidence="2" key="1">
    <citation type="journal article" date="2020" name="New Phytol.">
        <title>Comparative genomics reveals dynamic genome evolution in host specialist ectomycorrhizal fungi.</title>
        <authorList>
            <person name="Lofgren L.A."/>
            <person name="Nguyen N.H."/>
            <person name="Vilgalys R."/>
            <person name="Ruytinx J."/>
            <person name="Liao H.L."/>
            <person name="Branco S."/>
            <person name="Kuo A."/>
            <person name="LaButti K."/>
            <person name="Lipzen A."/>
            <person name="Andreopoulos W."/>
            <person name="Pangilinan J."/>
            <person name="Riley R."/>
            <person name="Hundley H."/>
            <person name="Na H."/>
            <person name="Barry K."/>
            <person name="Grigoriev I.V."/>
            <person name="Stajich J.E."/>
            <person name="Kennedy P.G."/>
        </authorList>
    </citation>
    <scope>NUCLEOTIDE SEQUENCE</scope>
    <source>
        <strain evidence="2">FC203</strain>
    </source>
</reference>
<feature type="transmembrane region" description="Helical" evidence="1">
    <location>
        <begin position="6"/>
        <end position="27"/>
    </location>
</feature>
<accession>A0AAD4HP87</accession>